<evidence type="ECO:0000313" key="2">
    <source>
        <dbReference type="EMBL" id="CDP08343.1"/>
    </source>
</evidence>
<keyword evidence="3" id="KW-1185">Reference proteome</keyword>
<evidence type="ECO:0000256" key="1">
    <source>
        <dbReference type="SAM" id="MobiDB-lite"/>
    </source>
</evidence>
<feature type="region of interest" description="Disordered" evidence="1">
    <location>
        <begin position="362"/>
        <end position="388"/>
    </location>
</feature>
<feature type="region of interest" description="Disordered" evidence="1">
    <location>
        <begin position="264"/>
        <end position="288"/>
    </location>
</feature>
<protein>
    <submittedName>
        <fullName evidence="2">Uncharacterized protein</fullName>
    </submittedName>
</protein>
<name>A0A068UL54_COFCA</name>
<sequence length="517" mass="56899">MERRGEEDPFGSLIKLCQITSSQELKLQNCPFALESEKFPDAVDSLPSQYSPNPPASEPPGIIMVSPPETDGEDGDDDKASIYDSNPQENEEFQTPPEHHNISASSSQEEPQKLATPMTTVDERVDGSDDVGMVAIDAGCGENEASFVLGARGESLGLMETEELEGEVEEIEGIERESKKFRGFEGELDEPVSKKSRVWEENWDSERQTVCIDETEITEKVDGLDEQVPFYLDVDENDEGIGLDEDKIVIDLDSGDESVGIDGARQNVEMQKNVEEISDGQNDSEREMEKVHCGHDGGVGNPGEQEDGGDLDDGENYVMINGGLVVEGFEEGHWENGNDELREGEVVSGGKNIEEIEKFKYTGKSGVDDPGKERDVGLDGGNKSSLVNGDLVVEASEEGNRNNRNDEVQRSSEKVLACRNMGKIEQFRYHGSGDDGNQCSKEVVQRRRELPLSLREKGDDVGGKQRVGKLDVKNPPWKELLDTVAVVLGKANDASEDVDILEAAKRKGMTFPQPRWI</sequence>
<feature type="compositionally biased region" description="Basic and acidic residues" evidence="1">
    <location>
        <begin position="362"/>
        <end position="377"/>
    </location>
</feature>
<proteinExistence type="predicted"/>
<reference evidence="3" key="1">
    <citation type="journal article" date="2014" name="Science">
        <title>The coffee genome provides insight into the convergent evolution of caffeine biosynthesis.</title>
        <authorList>
            <person name="Denoeud F."/>
            <person name="Carretero-Paulet L."/>
            <person name="Dereeper A."/>
            <person name="Droc G."/>
            <person name="Guyot R."/>
            <person name="Pietrella M."/>
            <person name="Zheng C."/>
            <person name="Alberti A."/>
            <person name="Anthony F."/>
            <person name="Aprea G."/>
            <person name="Aury J.M."/>
            <person name="Bento P."/>
            <person name="Bernard M."/>
            <person name="Bocs S."/>
            <person name="Campa C."/>
            <person name="Cenci A."/>
            <person name="Combes M.C."/>
            <person name="Crouzillat D."/>
            <person name="Da Silva C."/>
            <person name="Daddiego L."/>
            <person name="De Bellis F."/>
            <person name="Dussert S."/>
            <person name="Garsmeur O."/>
            <person name="Gayraud T."/>
            <person name="Guignon V."/>
            <person name="Jahn K."/>
            <person name="Jamilloux V."/>
            <person name="Joet T."/>
            <person name="Labadie K."/>
            <person name="Lan T."/>
            <person name="Leclercq J."/>
            <person name="Lepelley M."/>
            <person name="Leroy T."/>
            <person name="Li L.T."/>
            <person name="Librado P."/>
            <person name="Lopez L."/>
            <person name="Munoz A."/>
            <person name="Noel B."/>
            <person name="Pallavicini A."/>
            <person name="Perrotta G."/>
            <person name="Poncet V."/>
            <person name="Pot D."/>
            <person name="Priyono X."/>
            <person name="Rigoreau M."/>
            <person name="Rouard M."/>
            <person name="Rozas J."/>
            <person name="Tranchant-Dubreuil C."/>
            <person name="VanBuren R."/>
            <person name="Zhang Q."/>
            <person name="Andrade A.C."/>
            <person name="Argout X."/>
            <person name="Bertrand B."/>
            <person name="de Kochko A."/>
            <person name="Graziosi G."/>
            <person name="Henry R.J."/>
            <person name="Jayarama X."/>
            <person name="Ming R."/>
            <person name="Nagai C."/>
            <person name="Rounsley S."/>
            <person name="Sankoff D."/>
            <person name="Giuliano G."/>
            <person name="Albert V.A."/>
            <person name="Wincker P."/>
            <person name="Lashermes P."/>
        </authorList>
    </citation>
    <scope>NUCLEOTIDE SEQUENCE [LARGE SCALE GENOMIC DNA]</scope>
    <source>
        <strain evidence="3">cv. DH200-94</strain>
    </source>
</reference>
<dbReference type="PhylomeDB" id="A0A068UL54"/>
<accession>A0A068UL54</accession>
<gene>
    <name evidence="2" type="ORF">GSCOC_T00027145001</name>
</gene>
<dbReference type="Gramene" id="CDP08343">
    <property type="protein sequence ID" value="CDP08343"/>
    <property type="gene ID" value="GSCOC_T00027145001"/>
</dbReference>
<dbReference type="EMBL" id="HG739115">
    <property type="protein sequence ID" value="CDP08343.1"/>
    <property type="molecule type" value="Genomic_DNA"/>
</dbReference>
<dbReference type="PANTHER" id="PTHR38221">
    <property type="entry name" value="BNAA04G14260D PROTEIN"/>
    <property type="match status" value="1"/>
</dbReference>
<feature type="region of interest" description="Disordered" evidence="1">
    <location>
        <begin position="42"/>
        <end position="125"/>
    </location>
</feature>
<dbReference type="InParanoid" id="A0A068UL54"/>
<evidence type="ECO:0000313" key="3">
    <source>
        <dbReference type="Proteomes" id="UP000295252"/>
    </source>
</evidence>
<dbReference type="OrthoDB" id="1557914at2759"/>
<dbReference type="OMA" id="CAKEMHS"/>
<dbReference type="Proteomes" id="UP000295252">
    <property type="component" value="Chromosome X"/>
</dbReference>
<dbReference type="AlphaFoldDB" id="A0A068UL54"/>
<dbReference type="PANTHER" id="PTHR38221:SF1">
    <property type="entry name" value="OVULE PROTEIN"/>
    <property type="match status" value="1"/>
</dbReference>
<organism evidence="2 3">
    <name type="scientific">Coffea canephora</name>
    <name type="common">Robusta coffee</name>
    <dbReference type="NCBI Taxonomy" id="49390"/>
    <lineage>
        <taxon>Eukaryota</taxon>
        <taxon>Viridiplantae</taxon>
        <taxon>Streptophyta</taxon>
        <taxon>Embryophyta</taxon>
        <taxon>Tracheophyta</taxon>
        <taxon>Spermatophyta</taxon>
        <taxon>Magnoliopsida</taxon>
        <taxon>eudicotyledons</taxon>
        <taxon>Gunneridae</taxon>
        <taxon>Pentapetalae</taxon>
        <taxon>asterids</taxon>
        <taxon>lamiids</taxon>
        <taxon>Gentianales</taxon>
        <taxon>Rubiaceae</taxon>
        <taxon>Ixoroideae</taxon>
        <taxon>Gardenieae complex</taxon>
        <taxon>Bertiereae - Coffeeae clade</taxon>
        <taxon>Coffeeae</taxon>
        <taxon>Coffea</taxon>
    </lineage>
</organism>